<keyword evidence="1" id="KW-0732">Signal</keyword>
<name>A0ABD2I3Y6_HETSC</name>
<keyword evidence="3" id="KW-1185">Reference proteome</keyword>
<feature type="signal peptide" evidence="1">
    <location>
        <begin position="1"/>
        <end position="44"/>
    </location>
</feature>
<accession>A0ABD2I3Y6</accession>
<feature type="chain" id="PRO_5044773446" evidence="1">
    <location>
        <begin position="45"/>
        <end position="102"/>
    </location>
</feature>
<sequence length="102" mass="11040">MTLLKVLGLPSVPLFLFTRSKPGESPAALVPFLLLFLLPAPCPSLCVHLGSRSCQDTGCRVNGGICNSMCICVSRFNNGTEANKLHFGEAKCMAKDRECLWP</sequence>
<evidence type="ECO:0000256" key="1">
    <source>
        <dbReference type="SAM" id="SignalP"/>
    </source>
</evidence>
<gene>
    <name evidence="2" type="ORF">niasHS_017549</name>
</gene>
<proteinExistence type="predicted"/>
<protein>
    <submittedName>
        <fullName evidence="2">Uncharacterized protein</fullName>
    </submittedName>
</protein>
<dbReference type="Proteomes" id="UP001620645">
    <property type="component" value="Unassembled WGS sequence"/>
</dbReference>
<comment type="caution">
    <text evidence="2">The sequence shown here is derived from an EMBL/GenBank/DDBJ whole genome shotgun (WGS) entry which is preliminary data.</text>
</comment>
<dbReference type="AlphaFoldDB" id="A0ABD2I3Y6"/>
<reference evidence="2 3" key="1">
    <citation type="submission" date="2024-10" db="EMBL/GenBank/DDBJ databases">
        <authorList>
            <person name="Kim D."/>
        </authorList>
    </citation>
    <scope>NUCLEOTIDE SEQUENCE [LARGE SCALE GENOMIC DNA]</scope>
    <source>
        <strain evidence="2">Taebaek</strain>
    </source>
</reference>
<evidence type="ECO:0000313" key="3">
    <source>
        <dbReference type="Proteomes" id="UP001620645"/>
    </source>
</evidence>
<dbReference type="EMBL" id="JBICCN010000373">
    <property type="protein sequence ID" value="KAL3072575.1"/>
    <property type="molecule type" value="Genomic_DNA"/>
</dbReference>
<evidence type="ECO:0000313" key="2">
    <source>
        <dbReference type="EMBL" id="KAL3072575.1"/>
    </source>
</evidence>
<organism evidence="2 3">
    <name type="scientific">Heterodera schachtii</name>
    <name type="common">Sugarbeet cyst nematode worm</name>
    <name type="synonym">Tylenchus schachtii</name>
    <dbReference type="NCBI Taxonomy" id="97005"/>
    <lineage>
        <taxon>Eukaryota</taxon>
        <taxon>Metazoa</taxon>
        <taxon>Ecdysozoa</taxon>
        <taxon>Nematoda</taxon>
        <taxon>Chromadorea</taxon>
        <taxon>Rhabditida</taxon>
        <taxon>Tylenchina</taxon>
        <taxon>Tylenchomorpha</taxon>
        <taxon>Tylenchoidea</taxon>
        <taxon>Heteroderidae</taxon>
        <taxon>Heteroderinae</taxon>
        <taxon>Heterodera</taxon>
    </lineage>
</organism>